<evidence type="ECO:0000256" key="1">
    <source>
        <dbReference type="SAM" id="Phobius"/>
    </source>
</evidence>
<feature type="transmembrane region" description="Helical" evidence="1">
    <location>
        <begin position="44"/>
        <end position="65"/>
    </location>
</feature>
<keyword evidence="1" id="KW-0812">Transmembrane</keyword>
<organism evidence="2 3">
    <name type="scientific">Paracoccus spongiarum</name>
    <dbReference type="NCBI Taxonomy" id="3064387"/>
    <lineage>
        <taxon>Bacteria</taxon>
        <taxon>Pseudomonadati</taxon>
        <taxon>Pseudomonadota</taxon>
        <taxon>Alphaproteobacteria</taxon>
        <taxon>Rhodobacterales</taxon>
        <taxon>Paracoccaceae</taxon>
        <taxon>Paracoccus</taxon>
    </lineage>
</organism>
<keyword evidence="1" id="KW-0472">Membrane</keyword>
<name>A0ABT9JA02_9RHOB</name>
<feature type="transmembrane region" description="Helical" evidence="1">
    <location>
        <begin position="176"/>
        <end position="201"/>
    </location>
</feature>
<feature type="transmembrane region" description="Helical" evidence="1">
    <location>
        <begin position="357"/>
        <end position="381"/>
    </location>
</feature>
<feature type="transmembrane region" description="Helical" evidence="1">
    <location>
        <begin position="105"/>
        <end position="125"/>
    </location>
</feature>
<feature type="transmembrane region" description="Helical" evidence="1">
    <location>
        <begin position="448"/>
        <end position="470"/>
    </location>
</feature>
<accession>A0ABT9JA02</accession>
<dbReference type="RefSeq" id="WP_305962490.1">
    <property type="nucleotide sequence ID" value="NZ_JAVAMQ010000004.1"/>
</dbReference>
<keyword evidence="3" id="KW-1185">Reference proteome</keyword>
<protein>
    <recommendedName>
        <fullName evidence="4">EamA domain-containing protein</fullName>
    </recommendedName>
</protein>
<dbReference type="Proteomes" id="UP001224997">
    <property type="component" value="Unassembled WGS sequence"/>
</dbReference>
<reference evidence="2 3" key="1">
    <citation type="submission" date="2023-08" db="EMBL/GenBank/DDBJ databases">
        <authorList>
            <person name="Park J.-S."/>
        </authorList>
    </citation>
    <scope>NUCLEOTIDE SEQUENCE [LARGE SCALE GENOMIC DNA]</scope>
    <source>
        <strain evidence="2 3">2205BS29-5</strain>
    </source>
</reference>
<evidence type="ECO:0000313" key="3">
    <source>
        <dbReference type="Proteomes" id="UP001224997"/>
    </source>
</evidence>
<feature type="transmembrane region" description="Helical" evidence="1">
    <location>
        <begin position="222"/>
        <end position="241"/>
    </location>
</feature>
<proteinExistence type="predicted"/>
<feature type="transmembrane region" description="Helical" evidence="1">
    <location>
        <begin position="77"/>
        <end position="99"/>
    </location>
</feature>
<dbReference type="EMBL" id="JAVAMQ010000004">
    <property type="protein sequence ID" value="MDP5306641.1"/>
    <property type="molecule type" value="Genomic_DNA"/>
</dbReference>
<keyword evidence="1" id="KW-1133">Transmembrane helix</keyword>
<comment type="caution">
    <text evidence="2">The sequence shown here is derived from an EMBL/GenBank/DDBJ whole genome shotgun (WGS) entry which is preliminary data.</text>
</comment>
<evidence type="ECO:0008006" key="4">
    <source>
        <dbReference type="Google" id="ProtNLM"/>
    </source>
</evidence>
<feature type="transmembrane region" description="Helical" evidence="1">
    <location>
        <begin position="421"/>
        <end position="442"/>
    </location>
</feature>
<gene>
    <name evidence="2" type="ORF">Q5Y72_06010</name>
</gene>
<feature type="transmembrane region" description="Helical" evidence="1">
    <location>
        <begin position="253"/>
        <end position="272"/>
    </location>
</feature>
<feature type="transmembrane region" description="Helical" evidence="1">
    <location>
        <begin position="284"/>
        <end position="304"/>
    </location>
</feature>
<feature type="transmembrane region" description="Helical" evidence="1">
    <location>
        <begin position="137"/>
        <end position="156"/>
    </location>
</feature>
<feature type="transmembrane region" description="Helical" evidence="1">
    <location>
        <begin position="505"/>
        <end position="524"/>
    </location>
</feature>
<evidence type="ECO:0000313" key="2">
    <source>
        <dbReference type="EMBL" id="MDP5306641.1"/>
    </source>
</evidence>
<sequence length="525" mass="56000">MARLFSTSSSALGATSAILAASVLYSLIPLAMTAGGADLAVHLGAILPILLGLLSIPAIFALHLGGAFRQIVTDLRLSALMLANAACLVLSFVLLSAALASGRHVASVIIAETWPFFAALTMQYLRRQRVQSLSAGDLFWGLVSVAGVALVMRGEFNAAPVLTRGHPAAPDFGGNWLSGYAGPSGTLLLAGAAAVAMGLAVSLKARIADILLQRHDIGPFRGYAIIQAYFLPVGLLALPFLSLRPVSIGAGDLVPVALVALLNVASSIAFTIGTLRMTHASQTYVSFFSPLFAMIWLSVAHWTIPVEDQLLGISFLLGSNLMVALKQDLSIALRGMIAGLLLVGAACHMTPPVESENYFEVVAALSVFFVVYFVFVMELLVRWGDEELLLRVELSHPGDPGNAALLGSLAHRLRALSTRQVYFGHVAVMVLIFLASATVGVFARPEGWVFSLFVTLYVSAMLYSVLLVIVSVRARRNRSQAEGLERGGHDGSLRGLRDEPDRQDLVMLTMLATIIILLDMLVFIR</sequence>